<sequence length="60" mass="6953">MSQVGSIHDVIEAFRQAPSNSERGTKFEKLMVRYFELDPMLADRYDSVCRWIDWEGRAGG</sequence>
<comment type="caution">
    <text evidence="1">The sequence shown here is derived from an EMBL/GenBank/DDBJ whole genome shotgun (WGS) entry which is preliminary data.</text>
</comment>
<dbReference type="EMBL" id="BAFB01000020">
    <property type="protein sequence ID" value="GAB32639.1"/>
    <property type="molecule type" value="Genomic_DNA"/>
</dbReference>
<evidence type="ECO:0000313" key="1">
    <source>
        <dbReference type="EMBL" id="GAB32639.1"/>
    </source>
</evidence>
<protein>
    <submittedName>
        <fullName evidence="1">Uncharacterized protein</fullName>
    </submittedName>
</protein>
<dbReference type="Proteomes" id="UP000005038">
    <property type="component" value="Unassembled WGS sequence"/>
</dbReference>
<reference evidence="1" key="1">
    <citation type="submission" date="2012-02" db="EMBL/GenBank/DDBJ databases">
        <title>Whole genome shotgun sequence of Gordonia otitidis NBRC 100426.</title>
        <authorList>
            <person name="Yoshida I."/>
            <person name="Hosoyama A."/>
            <person name="Tsuchikane K."/>
            <person name="Katsumata H."/>
            <person name="Yamazaki S."/>
            <person name="Fujita N."/>
        </authorList>
    </citation>
    <scope>NUCLEOTIDE SEQUENCE [LARGE SCALE GENOMIC DNA]</scope>
    <source>
        <strain evidence="1">NBRC 100426</strain>
    </source>
</reference>
<proteinExistence type="predicted"/>
<evidence type="ECO:0000313" key="2">
    <source>
        <dbReference type="Proteomes" id="UP000005038"/>
    </source>
</evidence>
<name>H5TGN1_GORO1</name>
<gene>
    <name evidence="1" type="ORF">GOOTI_020_00080</name>
</gene>
<keyword evidence="2" id="KW-1185">Reference proteome</keyword>
<accession>H5TGN1</accession>
<feature type="non-terminal residue" evidence="1">
    <location>
        <position position="60"/>
    </location>
</feature>
<organism evidence="1 2">
    <name type="scientific">Gordonia otitidis (strain DSM 44809 / CCUG 52243 / JCM 12355 / NBRC 100426 / IFM 10032)</name>
    <dbReference type="NCBI Taxonomy" id="1108044"/>
    <lineage>
        <taxon>Bacteria</taxon>
        <taxon>Bacillati</taxon>
        <taxon>Actinomycetota</taxon>
        <taxon>Actinomycetes</taxon>
        <taxon>Mycobacteriales</taxon>
        <taxon>Gordoniaceae</taxon>
        <taxon>Gordonia</taxon>
    </lineage>
</organism>
<dbReference type="AlphaFoldDB" id="H5TGN1"/>